<dbReference type="GO" id="GO:0015941">
    <property type="term" value="P:pantothenate catabolic process"/>
    <property type="evidence" value="ECO:0007669"/>
    <property type="project" value="InterPro"/>
</dbReference>
<keyword evidence="1 3" id="KW-0210">Decarboxylase</keyword>
<dbReference type="GO" id="GO:0010181">
    <property type="term" value="F:FMN binding"/>
    <property type="evidence" value="ECO:0007669"/>
    <property type="project" value="UniProtKB-UniRule"/>
</dbReference>
<dbReference type="Pfam" id="PF02441">
    <property type="entry name" value="Flavoprotein"/>
    <property type="match status" value="1"/>
</dbReference>
<comment type="similarity">
    <text evidence="3 4">In the C-terminal section; belongs to the PPC synthetase family.</text>
</comment>
<comment type="caution">
    <text evidence="3">Lacks conserved residue(s) required for the propagation of feature annotation.</text>
</comment>
<dbReference type="InterPro" id="IPR035929">
    <property type="entry name" value="CoaB-like_sf"/>
</dbReference>
<comment type="function">
    <text evidence="3">Catalyzes two sequential steps in the biosynthesis of coenzyme A. In the first step cysteine is conjugated to 4'-phosphopantothenate to form 4-phosphopantothenoylcysteine. In the second step the latter compound is decarboxylated to form 4'-phosphopantotheine.</text>
</comment>
<keyword evidence="3 4" id="KW-0436">Ligase</keyword>
<keyword evidence="8" id="KW-1185">Reference proteome</keyword>
<feature type="binding site" evidence="3">
    <location>
        <position position="340"/>
    </location>
    <ligand>
        <name>CTP</name>
        <dbReference type="ChEBI" id="CHEBI:37563"/>
    </ligand>
</feature>
<dbReference type="KEGG" id="des:DSOUD_1208"/>
<organism evidence="7 8">
    <name type="scientific">Desulfuromonas soudanensis</name>
    <dbReference type="NCBI Taxonomy" id="1603606"/>
    <lineage>
        <taxon>Bacteria</taxon>
        <taxon>Pseudomonadati</taxon>
        <taxon>Thermodesulfobacteriota</taxon>
        <taxon>Desulfuromonadia</taxon>
        <taxon>Desulfuromonadales</taxon>
        <taxon>Desulfuromonadaceae</taxon>
        <taxon>Desulfuromonas</taxon>
    </lineage>
</organism>
<dbReference type="GO" id="GO:0004633">
    <property type="term" value="F:phosphopantothenoylcysteine decarboxylase activity"/>
    <property type="evidence" value="ECO:0007669"/>
    <property type="project" value="UniProtKB-UniRule"/>
</dbReference>
<feature type="domain" description="DNA/pantothenate metabolism flavoprotein C-terminal" evidence="6">
    <location>
        <begin position="185"/>
        <end position="393"/>
    </location>
</feature>
<evidence type="ECO:0000259" key="6">
    <source>
        <dbReference type="Pfam" id="PF04127"/>
    </source>
</evidence>
<evidence type="ECO:0000313" key="7">
    <source>
        <dbReference type="EMBL" id="ALC15989.1"/>
    </source>
</evidence>
<name>A0A0M3QFC8_9BACT</name>
<dbReference type="PANTHER" id="PTHR14359">
    <property type="entry name" value="HOMO-OLIGOMERIC FLAVIN CONTAINING CYS DECARBOXYLASE FAMILY"/>
    <property type="match status" value="1"/>
</dbReference>
<keyword evidence="2 3" id="KW-0456">Lyase</keyword>
<comment type="cofactor">
    <cofactor evidence="3">
        <name>Mg(2+)</name>
        <dbReference type="ChEBI" id="CHEBI:18420"/>
    </cofactor>
</comment>
<feature type="active site" description="Proton donor" evidence="3">
    <location>
        <position position="157"/>
    </location>
</feature>
<protein>
    <recommendedName>
        <fullName evidence="3">Coenzyme A biosynthesis bifunctional protein CoaBC</fullName>
    </recommendedName>
    <alternativeName>
        <fullName evidence="3">DNA/pantothenate metabolism flavoprotein</fullName>
    </alternativeName>
    <alternativeName>
        <fullName evidence="3">Phosphopantothenoylcysteine synthetase/decarboxylase</fullName>
        <shortName evidence="3">PPCS-PPCDC</shortName>
    </alternativeName>
    <domain>
        <recommendedName>
            <fullName evidence="3">Phosphopantothenoylcysteine decarboxylase</fullName>
            <shortName evidence="3">PPC decarboxylase</shortName>
            <shortName evidence="3">PPC-DC</shortName>
            <ecNumber evidence="3">4.1.1.36</ecNumber>
        </recommendedName>
        <alternativeName>
            <fullName evidence="3">CoaC</fullName>
        </alternativeName>
    </domain>
    <domain>
        <recommendedName>
            <fullName evidence="3">Phosphopantothenate--cysteine ligase</fullName>
            <ecNumber evidence="3">6.3.2.5</ecNumber>
        </recommendedName>
        <alternativeName>
            <fullName evidence="3">CoaB</fullName>
        </alternativeName>
        <alternativeName>
            <fullName evidence="3">Phosphopantothenoylcysteine synthetase</fullName>
            <shortName evidence="3">PPC synthetase</shortName>
            <shortName evidence="3">PPC-S</shortName>
        </alternativeName>
    </domain>
</protein>
<sequence>MLKDKRIVLGVTGGIAAYKAVELLRLFVKAGARVQVIMTDAAQEFVTPLTFQTLSGNPVHTGLFNLLQEMEIGHISLADRADLLVIAPATANVIGKVSCGIADDLLTTTIMATRAPVLFAPAMNVNMWENPLYRQNEEKLKGLGYHFLEPASGFLACGWEGQGKLPEPGAIFQECLRLLTPQDLIGETVLVTAGPTREELDPVRYLSNRSSGKMGYAIARAAVNRGAKVILVSGPTALTPPCGVEFLGATSAAQMREAVLGKAGEATVIVKAAAVADYRPATRAAQKIKKEGSREMTLVLEKNPDILAELGEIKGARYLVGFAAETADLLANAGKKLKSKNLDLIVANDVTEEGAGFDVDTNIVRFLFADGTVQELPRMSKEEVAGRLLDVIAARR</sequence>
<comment type="pathway">
    <text evidence="3 4">Cofactor biosynthesis; coenzyme A biosynthesis; CoA from (R)-pantothenate: step 2/5.</text>
</comment>
<dbReference type="Gene3D" id="3.40.50.1950">
    <property type="entry name" value="Flavin prenyltransferase-like"/>
    <property type="match status" value="1"/>
</dbReference>
<dbReference type="GO" id="GO:0046872">
    <property type="term" value="F:metal ion binding"/>
    <property type="evidence" value="ECO:0007669"/>
    <property type="project" value="UniProtKB-KW"/>
</dbReference>
<dbReference type="InterPro" id="IPR005252">
    <property type="entry name" value="CoaBC"/>
</dbReference>
<dbReference type="GO" id="GO:0015937">
    <property type="term" value="P:coenzyme A biosynthetic process"/>
    <property type="evidence" value="ECO:0007669"/>
    <property type="project" value="UniProtKB-UniRule"/>
</dbReference>
<dbReference type="EC" id="6.3.2.5" evidence="3"/>
<feature type="binding site" evidence="3">
    <location>
        <position position="287"/>
    </location>
    <ligand>
        <name>CTP</name>
        <dbReference type="ChEBI" id="CHEBI:37563"/>
    </ligand>
</feature>
<proteinExistence type="inferred from homology"/>
<dbReference type="OrthoDB" id="9802554at2"/>
<dbReference type="SUPFAM" id="SSF102645">
    <property type="entry name" value="CoaB-like"/>
    <property type="match status" value="1"/>
</dbReference>
<gene>
    <name evidence="3 7" type="primary">coaBC</name>
    <name evidence="7" type="ORF">DSOUD_1208</name>
</gene>
<feature type="binding site" evidence="3">
    <location>
        <position position="322"/>
    </location>
    <ligand>
        <name>CTP</name>
        <dbReference type="ChEBI" id="CHEBI:37563"/>
    </ligand>
</feature>
<dbReference type="EC" id="4.1.1.36" evidence="3"/>
<dbReference type="InterPro" id="IPR007085">
    <property type="entry name" value="DNA/pantothenate-metab_flavo_C"/>
</dbReference>
<dbReference type="STRING" id="1603606.DSOUD_1208"/>
<comment type="catalytic activity">
    <reaction evidence="3 4">
        <text>N-[(R)-4-phosphopantothenoyl]-L-cysteine + H(+) = (R)-4'-phosphopantetheine + CO2</text>
        <dbReference type="Rhea" id="RHEA:16793"/>
        <dbReference type="ChEBI" id="CHEBI:15378"/>
        <dbReference type="ChEBI" id="CHEBI:16526"/>
        <dbReference type="ChEBI" id="CHEBI:59458"/>
        <dbReference type="ChEBI" id="CHEBI:61723"/>
        <dbReference type="EC" id="4.1.1.36"/>
    </reaction>
</comment>
<evidence type="ECO:0000256" key="3">
    <source>
        <dbReference type="HAMAP-Rule" id="MF_02225"/>
    </source>
</evidence>
<dbReference type="InterPro" id="IPR036551">
    <property type="entry name" value="Flavin_trans-like"/>
</dbReference>
<feature type="domain" description="Flavoprotein" evidence="5">
    <location>
        <begin position="5"/>
        <end position="178"/>
    </location>
</feature>
<keyword evidence="3" id="KW-0479">Metal-binding</keyword>
<keyword evidence="3 4" id="KW-0288">FMN</keyword>
<comment type="similarity">
    <text evidence="3 4">In the N-terminal section; belongs to the HFCD (homo-oligomeric flavin containing Cys decarboxylase) superfamily.</text>
</comment>
<reference evidence="7 8" key="1">
    <citation type="submission" date="2015-07" db="EMBL/GenBank/DDBJ databases">
        <title>Isolation and Genomic Characterization of a Novel Halophilic Metal-Reducing Deltaproteobacterium from the Deep Subsurface.</title>
        <authorList>
            <person name="Badalamenti J.P."/>
            <person name="Summers Z.M."/>
            <person name="Gralnick J.A."/>
            <person name="Bond D.R."/>
        </authorList>
    </citation>
    <scope>NUCLEOTIDE SEQUENCE [LARGE SCALE GENOMIC DNA]</scope>
    <source>
        <strain evidence="7 8">WTL</strain>
    </source>
</reference>
<evidence type="ECO:0000256" key="1">
    <source>
        <dbReference type="ARBA" id="ARBA00022793"/>
    </source>
</evidence>
<dbReference type="NCBIfam" id="TIGR00521">
    <property type="entry name" value="coaBC_dfp"/>
    <property type="match status" value="1"/>
</dbReference>
<keyword evidence="3" id="KW-0460">Magnesium</keyword>
<accession>A0A0M3QFC8</accession>
<dbReference type="Gene3D" id="3.40.50.10300">
    <property type="entry name" value="CoaB-like"/>
    <property type="match status" value="1"/>
</dbReference>
<dbReference type="HAMAP" id="MF_02225">
    <property type="entry name" value="CoaBC"/>
    <property type="match status" value="1"/>
</dbReference>
<feature type="binding site" evidence="3">
    <location>
        <begin position="304"/>
        <end position="307"/>
    </location>
    <ligand>
        <name>CTP</name>
        <dbReference type="ChEBI" id="CHEBI:37563"/>
    </ligand>
</feature>
<comment type="cofactor">
    <cofactor evidence="3">
        <name>FMN</name>
        <dbReference type="ChEBI" id="CHEBI:58210"/>
    </cofactor>
    <text evidence="3">Binds 1 FMN per subunit.</text>
</comment>
<dbReference type="EMBL" id="CP010802">
    <property type="protein sequence ID" value="ALC15989.1"/>
    <property type="molecule type" value="Genomic_DNA"/>
</dbReference>
<keyword evidence="3 4" id="KW-0285">Flavoprotein</keyword>
<dbReference type="RefSeq" id="WP_053550143.1">
    <property type="nucleotide sequence ID" value="NZ_CP010802.1"/>
</dbReference>
<evidence type="ECO:0000313" key="8">
    <source>
        <dbReference type="Proteomes" id="UP000057158"/>
    </source>
</evidence>
<dbReference type="Pfam" id="PF04127">
    <property type="entry name" value="DFP"/>
    <property type="match status" value="1"/>
</dbReference>
<feature type="region of interest" description="Phosphopantothenoylcysteine decarboxylase" evidence="3">
    <location>
        <begin position="1"/>
        <end position="188"/>
    </location>
</feature>
<comment type="pathway">
    <text evidence="3 4">Cofactor biosynthesis; coenzyme A biosynthesis; CoA from (R)-pantothenate: step 3/5.</text>
</comment>
<comment type="function">
    <text evidence="4">Catalyzes two steps in the biosynthesis of coenzyme A. In the first step cysteine is conjugated to 4'-phosphopantothenate to form 4-phosphopantothenoylcysteine, in the latter compound is decarboxylated to form 4'-phosphopantotheine.</text>
</comment>
<dbReference type="GO" id="GO:0004632">
    <property type="term" value="F:phosphopantothenate--cysteine ligase activity"/>
    <property type="evidence" value="ECO:0007669"/>
    <property type="project" value="UniProtKB-UniRule"/>
</dbReference>
<feature type="binding site" evidence="3">
    <location>
        <position position="336"/>
    </location>
    <ligand>
        <name>CTP</name>
        <dbReference type="ChEBI" id="CHEBI:37563"/>
    </ligand>
</feature>
<evidence type="ECO:0000256" key="4">
    <source>
        <dbReference type="RuleBase" id="RU364078"/>
    </source>
</evidence>
<dbReference type="UniPathway" id="UPA00241">
    <property type="reaction ID" value="UER00353"/>
</dbReference>
<feature type="region of interest" description="Phosphopantothenate--cysteine ligase" evidence="3">
    <location>
        <begin position="189"/>
        <end position="396"/>
    </location>
</feature>
<dbReference type="GO" id="GO:0071513">
    <property type="term" value="C:phosphopantothenoylcysteine decarboxylase complex"/>
    <property type="evidence" value="ECO:0007669"/>
    <property type="project" value="TreeGrafter"/>
</dbReference>
<evidence type="ECO:0000256" key="2">
    <source>
        <dbReference type="ARBA" id="ARBA00023239"/>
    </source>
</evidence>
<dbReference type="InterPro" id="IPR003382">
    <property type="entry name" value="Flavoprotein"/>
</dbReference>
<dbReference type="SUPFAM" id="SSF52507">
    <property type="entry name" value="Homo-oligomeric flavin-containing Cys decarboxylases, HFCD"/>
    <property type="match status" value="1"/>
</dbReference>
<dbReference type="Proteomes" id="UP000057158">
    <property type="component" value="Chromosome"/>
</dbReference>
<feature type="binding site" evidence="3">
    <location>
        <position position="277"/>
    </location>
    <ligand>
        <name>CTP</name>
        <dbReference type="ChEBI" id="CHEBI:37563"/>
    </ligand>
</feature>
<dbReference type="PANTHER" id="PTHR14359:SF6">
    <property type="entry name" value="PHOSPHOPANTOTHENOYLCYSTEINE DECARBOXYLASE"/>
    <property type="match status" value="1"/>
</dbReference>
<keyword evidence="3" id="KW-0511">Multifunctional enzyme</keyword>
<dbReference type="AlphaFoldDB" id="A0A0M3QFC8"/>
<comment type="catalytic activity">
    <reaction evidence="3 4">
        <text>(R)-4'-phosphopantothenate + L-cysteine + CTP = N-[(R)-4-phosphopantothenoyl]-L-cysteine + CMP + diphosphate + H(+)</text>
        <dbReference type="Rhea" id="RHEA:19397"/>
        <dbReference type="ChEBI" id="CHEBI:10986"/>
        <dbReference type="ChEBI" id="CHEBI:15378"/>
        <dbReference type="ChEBI" id="CHEBI:33019"/>
        <dbReference type="ChEBI" id="CHEBI:35235"/>
        <dbReference type="ChEBI" id="CHEBI:37563"/>
        <dbReference type="ChEBI" id="CHEBI:59458"/>
        <dbReference type="ChEBI" id="CHEBI:60377"/>
        <dbReference type="EC" id="6.3.2.5"/>
    </reaction>
</comment>
<dbReference type="PATRIC" id="fig|1603606.3.peg.1321"/>
<evidence type="ECO:0000259" key="5">
    <source>
        <dbReference type="Pfam" id="PF02441"/>
    </source>
</evidence>